<evidence type="ECO:0000256" key="2">
    <source>
        <dbReference type="SAM" id="Phobius"/>
    </source>
</evidence>
<protein>
    <submittedName>
        <fullName evidence="3">Uncharacterized protein</fullName>
    </submittedName>
</protein>
<dbReference type="RefSeq" id="WP_179825276.1">
    <property type="nucleotide sequence ID" value="NZ_JACCCO010000002.1"/>
</dbReference>
<dbReference type="AlphaFoldDB" id="A0A852V284"/>
<organism evidence="3 4">
    <name type="scientific">Streptosporangium sandarakinum</name>
    <dbReference type="NCBI Taxonomy" id="1260955"/>
    <lineage>
        <taxon>Bacteria</taxon>
        <taxon>Bacillati</taxon>
        <taxon>Actinomycetota</taxon>
        <taxon>Actinomycetes</taxon>
        <taxon>Streptosporangiales</taxon>
        <taxon>Streptosporangiaceae</taxon>
        <taxon>Streptosporangium</taxon>
    </lineage>
</organism>
<sequence length="314" mass="33626">MSMPGRSQEPRRRLKAPASGARGGWPPPGSRASGAARARRVPAPAVPRRVRPWPAASRDRAAAERAVRATLEQGVRFRAVFLLLAGVILVIAMTNVLVGAAGLVHESGSRRLTPAEQDRYVKDEIAGRWRTWPATLVFPTELQYVGLGGAQQYARRIGMAPEVPCRVGTDTPVGTTLAEQGCRTLLRATYADQTSTFVVTVGIAVLGDEERRMAATSRLAVDDRVGVRPVAFPGTASALFGAAQRQRNAWIGVGPYIVFFTAGYADGRTREAVAPEEILHSELWPVAQSVAGRIARALGDEPSAVPRCTQGNVC</sequence>
<feature type="compositionally biased region" description="Low complexity" evidence="1">
    <location>
        <begin position="30"/>
        <end position="56"/>
    </location>
</feature>
<evidence type="ECO:0000313" key="4">
    <source>
        <dbReference type="Proteomes" id="UP000576393"/>
    </source>
</evidence>
<dbReference type="EMBL" id="JACCCO010000002">
    <property type="protein sequence ID" value="NYF42599.1"/>
    <property type="molecule type" value="Genomic_DNA"/>
</dbReference>
<reference evidence="3 4" key="1">
    <citation type="submission" date="2020-07" db="EMBL/GenBank/DDBJ databases">
        <title>Sequencing the genomes of 1000 actinobacteria strains.</title>
        <authorList>
            <person name="Klenk H.-P."/>
        </authorList>
    </citation>
    <scope>NUCLEOTIDE SEQUENCE [LARGE SCALE GENOMIC DNA]</scope>
    <source>
        <strain evidence="3 4">DSM 45763</strain>
    </source>
</reference>
<keyword evidence="2" id="KW-0812">Transmembrane</keyword>
<evidence type="ECO:0000256" key="1">
    <source>
        <dbReference type="SAM" id="MobiDB-lite"/>
    </source>
</evidence>
<name>A0A852V284_9ACTN</name>
<dbReference type="Proteomes" id="UP000576393">
    <property type="component" value="Unassembled WGS sequence"/>
</dbReference>
<feature type="region of interest" description="Disordered" evidence="1">
    <location>
        <begin position="1"/>
        <end position="59"/>
    </location>
</feature>
<gene>
    <name evidence="3" type="ORF">HDA43_004800</name>
</gene>
<keyword evidence="4" id="KW-1185">Reference proteome</keyword>
<feature type="transmembrane region" description="Helical" evidence="2">
    <location>
        <begin position="80"/>
        <end position="104"/>
    </location>
</feature>
<keyword evidence="2" id="KW-0472">Membrane</keyword>
<comment type="caution">
    <text evidence="3">The sequence shown here is derived from an EMBL/GenBank/DDBJ whole genome shotgun (WGS) entry which is preliminary data.</text>
</comment>
<proteinExistence type="predicted"/>
<evidence type="ECO:0000313" key="3">
    <source>
        <dbReference type="EMBL" id="NYF42599.1"/>
    </source>
</evidence>
<accession>A0A852V284</accession>
<keyword evidence="2" id="KW-1133">Transmembrane helix</keyword>